<comment type="caution">
    <text evidence="3">The sequence shown here is derived from an EMBL/GenBank/DDBJ whole genome shotgun (WGS) entry which is preliminary data.</text>
</comment>
<evidence type="ECO:0000313" key="4">
    <source>
        <dbReference type="Proteomes" id="UP000293874"/>
    </source>
</evidence>
<dbReference type="AlphaFoldDB" id="A0A4Q7N2I1"/>
<dbReference type="RefSeq" id="WP_130539468.1">
    <property type="nucleotide sequence ID" value="NZ_CP042431.1"/>
</dbReference>
<dbReference type="Gene3D" id="2.120.10.30">
    <property type="entry name" value="TolB, C-terminal domain"/>
    <property type="match status" value="1"/>
</dbReference>
<dbReference type="InterPro" id="IPR011041">
    <property type="entry name" value="Quinoprot_gluc/sorb_DH_b-prop"/>
</dbReference>
<dbReference type="PANTHER" id="PTHR19328:SF55">
    <property type="entry name" value="BLR6566 PROTEIN"/>
    <property type="match status" value="1"/>
</dbReference>
<evidence type="ECO:0000259" key="2">
    <source>
        <dbReference type="Pfam" id="PF07995"/>
    </source>
</evidence>
<feature type="compositionally biased region" description="Low complexity" evidence="1">
    <location>
        <begin position="28"/>
        <end position="42"/>
    </location>
</feature>
<proteinExistence type="predicted"/>
<feature type="domain" description="Glucose/Sorbosone dehydrogenase" evidence="2">
    <location>
        <begin position="200"/>
        <end position="366"/>
    </location>
</feature>
<accession>A0A4Q7N2I1</accession>
<gene>
    <name evidence="3" type="ORF">EV199_0917</name>
</gene>
<protein>
    <submittedName>
        <fullName evidence="3">Glucose/arabinose dehydrogenase</fullName>
    </submittedName>
</protein>
<dbReference type="Proteomes" id="UP000293874">
    <property type="component" value="Unassembled WGS sequence"/>
</dbReference>
<dbReference type="PANTHER" id="PTHR19328">
    <property type="entry name" value="HEDGEHOG-INTERACTING PROTEIN"/>
    <property type="match status" value="1"/>
</dbReference>
<evidence type="ECO:0000256" key="1">
    <source>
        <dbReference type="SAM" id="MobiDB-lite"/>
    </source>
</evidence>
<reference evidence="3 4" key="1">
    <citation type="submission" date="2019-02" db="EMBL/GenBank/DDBJ databases">
        <title>Genomic Encyclopedia of Type Strains, Phase IV (KMG-IV): sequencing the most valuable type-strain genomes for metagenomic binning, comparative biology and taxonomic classification.</title>
        <authorList>
            <person name="Goeker M."/>
        </authorList>
    </citation>
    <scope>NUCLEOTIDE SEQUENCE [LARGE SCALE GENOMIC DNA]</scope>
    <source>
        <strain evidence="3 4">DSM 18116</strain>
    </source>
</reference>
<keyword evidence="4" id="KW-1185">Reference proteome</keyword>
<dbReference type="Pfam" id="PF07995">
    <property type="entry name" value="GSDH"/>
    <property type="match status" value="1"/>
</dbReference>
<name>A0A4Q7N2I1_9BACT</name>
<dbReference type="InterPro" id="IPR012938">
    <property type="entry name" value="Glc/Sorbosone_DH"/>
</dbReference>
<dbReference type="SUPFAM" id="SSF50952">
    <property type="entry name" value="Soluble quinoprotein glucose dehydrogenase"/>
    <property type="match status" value="1"/>
</dbReference>
<dbReference type="EMBL" id="SGXA01000001">
    <property type="protein sequence ID" value="RZS75059.1"/>
    <property type="molecule type" value="Genomic_DNA"/>
</dbReference>
<evidence type="ECO:0000313" key="3">
    <source>
        <dbReference type="EMBL" id="RZS75059.1"/>
    </source>
</evidence>
<organism evidence="3 4">
    <name type="scientific">Pseudobacter ginsenosidimutans</name>
    <dbReference type="NCBI Taxonomy" id="661488"/>
    <lineage>
        <taxon>Bacteria</taxon>
        <taxon>Pseudomonadati</taxon>
        <taxon>Bacteroidota</taxon>
        <taxon>Chitinophagia</taxon>
        <taxon>Chitinophagales</taxon>
        <taxon>Chitinophagaceae</taxon>
        <taxon>Pseudobacter</taxon>
    </lineage>
</organism>
<dbReference type="OrthoDB" id="9811395at2"/>
<sequence>MKPALLILLSGGLLITACKPKPKENKEAAQTQASADSASYTQGPVNLPPPFSTPSAKLYSDVIGWQDSTRPKAPQGFTVTLFADKLDNPRWVYQAPDGNIFVAESNTTKSATEKVKDAVTGKAKSMNTGSANRITVFRDADGDGKPEFRKVFLTSLNQPFGMLVLKDHFYVANTDGLLRFPYKAGADKTSGAAEKILDLPKGGYNNHWTRNIITNADSSKIYISVGSGSNNAEHGMENEIRRANILVINPDGSNEEIYATGLRNPVGMDWAPGTQTLWTAVNERDELGDELVPDYITSVQKGGFYGWPYSYFGKNEDPRMKGQRTDLVEKAIAPDIALGNHTASLGLAFYKGQAFPEQYRNGAFVAQHGSWNRSRLSGYKVVFIPFKNGKPSGEPEDFLTGFVIDPQGNKVHGRPVGVTVLKDGSMLVTDDAANCIWRISASHQ</sequence>
<feature type="region of interest" description="Disordered" evidence="1">
    <location>
        <begin position="24"/>
        <end position="51"/>
    </location>
</feature>
<dbReference type="InterPro" id="IPR011042">
    <property type="entry name" value="6-blade_b-propeller_TolB-like"/>
</dbReference>
<dbReference type="PROSITE" id="PS51257">
    <property type="entry name" value="PROKAR_LIPOPROTEIN"/>
    <property type="match status" value="1"/>
</dbReference>